<protein>
    <recommendedName>
        <fullName evidence="5">N-acetylglucosaminyldiphosphoundecaprenol N-acetyl-beta-D-mannosaminyltransferase</fullName>
        <ecNumber evidence="5">2.4.1.187</ecNumber>
    </recommendedName>
    <alternativeName>
        <fullName evidence="5">N-acetylmannosaminyltransferase</fullName>
    </alternativeName>
    <alternativeName>
        <fullName evidence="5">UDP-N-acetylmannosamine transferase</fullName>
    </alternativeName>
    <alternativeName>
        <fullName evidence="5">UDP-N-acetylmannosamine:N-acetylglucosaminyl pyrophosphorylundecaprenol N-acetylmannosaminyltransferase</fullName>
    </alternativeName>
</protein>
<keyword evidence="1 5" id="KW-0328">Glycosyltransferase</keyword>
<keyword evidence="4 5" id="KW-0961">Cell wall biogenesis/degradation</keyword>
<name>A0A0R2BCF6_SECCO</name>
<dbReference type="AlphaFoldDB" id="A0A0R2BCF6"/>
<evidence type="ECO:0000256" key="1">
    <source>
        <dbReference type="ARBA" id="ARBA00022676"/>
    </source>
</evidence>
<dbReference type="EC" id="2.4.1.187" evidence="5"/>
<evidence type="ECO:0000256" key="4">
    <source>
        <dbReference type="ARBA" id="ARBA00023316"/>
    </source>
</evidence>
<organism evidence="6 7">
    <name type="scientific">Secundilactobacillus collinoides DSM 20515 = JCM 1123</name>
    <dbReference type="NCBI Taxonomy" id="1423733"/>
    <lineage>
        <taxon>Bacteria</taxon>
        <taxon>Bacillati</taxon>
        <taxon>Bacillota</taxon>
        <taxon>Bacilli</taxon>
        <taxon>Lactobacillales</taxon>
        <taxon>Lactobacillaceae</taxon>
        <taxon>Secundilactobacillus</taxon>
    </lineage>
</organism>
<dbReference type="GO" id="GO:0047244">
    <property type="term" value="F:N-acetylglucosaminyldiphosphoundecaprenol N-acetyl-beta-D-mannosaminyltransferase activity"/>
    <property type="evidence" value="ECO:0007669"/>
    <property type="project" value="UniProtKB-UniRule"/>
</dbReference>
<dbReference type="PATRIC" id="fig|1423733.4.peg.2480"/>
<dbReference type="InterPro" id="IPR004629">
    <property type="entry name" value="WecG_TagA_CpsF"/>
</dbReference>
<dbReference type="GO" id="GO:0071555">
    <property type="term" value="P:cell wall organization"/>
    <property type="evidence" value="ECO:0007669"/>
    <property type="project" value="UniProtKB-KW"/>
</dbReference>
<dbReference type="UniPathway" id="UPA00632"/>
<evidence type="ECO:0000313" key="7">
    <source>
        <dbReference type="Proteomes" id="UP000051845"/>
    </source>
</evidence>
<dbReference type="EMBL" id="AYYR01000053">
    <property type="protein sequence ID" value="KRM75492.1"/>
    <property type="molecule type" value="Genomic_DNA"/>
</dbReference>
<dbReference type="PANTHER" id="PTHR34136:SF1">
    <property type="entry name" value="UDP-N-ACETYL-D-MANNOSAMINURONIC ACID TRANSFERASE"/>
    <property type="match status" value="1"/>
</dbReference>
<keyword evidence="3 5" id="KW-0777">Teichoic acid biosynthesis</keyword>
<evidence type="ECO:0000256" key="3">
    <source>
        <dbReference type="ARBA" id="ARBA00022944"/>
    </source>
</evidence>
<comment type="pathway">
    <text evidence="5">Cell wall biogenesis; teichoic acid biosynthesis.</text>
</comment>
<dbReference type="NCBIfam" id="TIGR00696">
    <property type="entry name" value="wecG_tagA_cpsF"/>
    <property type="match status" value="1"/>
</dbReference>
<accession>A0A0R2BCF6</accession>
<reference evidence="6 7" key="1">
    <citation type="journal article" date="2015" name="Genome Announc.">
        <title>Expanding the biotechnology potential of lactobacilli through comparative genomics of 213 strains and associated genera.</title>
        <authorList>
            <person name="Sun Z."/>
            <person name="Harris H.M."/>
            <person name="McCann A."/>
            <person name="Guo C."/>
            <person name="Argimon S."/>
            <person name="Zhang W."/>
            <person name="Yang X."/>
            <person name="Jeffery I.B."/>
            <person name="Cooney J.C."/>
            <person name="Kagawa T.F."/>
            <person name="Liu W."/>
            <person name="Song Y."/>
            <person name="Salvetti E."/>
            <person name="Wrobel A."/>
            <person name="Rasinkangas P."/>
            <person name="Parkhill J."/>
            <person name="Rea M.C."/>
            <person name="O'Sullivan O."/>
            <person name="Ritari J."/>
            <person name="Douillard F.P."/>
            <person name="Paul Ross R."/>
            <person name="Yang R."/>
            <person name="Briner A.E."/>
            <person name="Felis G.E."/>
            <person name="de Vos W.M."/>
            <person name="Barrangou R."/>
            <person name="Klaenhammer T.R."/>
            <person name="Caufield P.W."/>
            <person name="Cui Y."/>
            <person name="Zhang H."/>
            <person name="O'Toole P.W."/>
        </authorList>
    </citation>
    <scope>NUCLEOTIDE SEQUENCE [LARGE SCALE GENOMIC DNA]</scope>
    <source>
        <strain evidence="6 7">DSM 20515</strain>
    </source>
</reference>
<dbReference type="InterPro" id="IPR034714">
    <property type="entry name" value="TagA_TarA"/>
</dbReference>
<comment type="caution">
    <text evidence="6">The sequence shown here is derived from an EMBL/GenBank/DDBJ whole genome shotgun (WGS) entry which is preliminary data.</text>
</comment>
<gene>
    <name evidence="6" type="ORF">FC82_GL002366</name>
</gene>
<dbReference type="Pfam" id="PF03808">
    <property type="entry name" value="Glyco_tran_WecG"/>
    <property type="match status" value="1"/>
</dbReference>
<comment type="catalytic activity">
    <reaction evidence="5">
        <text>UDP-N-acetyl-alpha-D-mannosamine + N-acetyl-alpha-D-glucosaminyl-di-trans,octa-cis-undecaprenyl diphosphate = N-acetyl-beta-D-mannosaminyl-(1-&gt;4)-N-acetyl-alpha-D-glucosaminyl di-trans,octa-cis-undecaprenyl diphosphate + UDP + H(+)</text>
        <dbReference type="Rhea" id="RHEA:16053"/>
        <dbReference type="ChEBI" id="CHEBI:15378"/>
        <dbReference type="ChEBI" id="CHEBI:58223"/>
        <dbReference type="ChEBI" id="CHEBI:62959"/>
        <dbReference type="ChEBI" id="CHEBI:68623"/>
        <dbReference type="ChEBI" id="CHEBI:132210"/>
        <dbReference type="EC" id="2.4.1.187"/>
    </reaction>
</comment>
<evidence type="ECO:0000256" key="2">
    <source>
        <dbReference type="ARBA" id="ARBA00022679"/>
    </source>
</evidence>
<proteinExistence type="inferred from homology"/>
<dbReference type="PANTHER" id="PTHR34136">
    <property type="match status" value="1"/>
</dbReference>
<sequence>MILLSTTFNTIDILTVPFINTTQEAFLSAVEDRVTTRKNTFVVTANPEIVMYAQDDAHYMSLLQNADYVTPDGIGIIKGAAILGTTLPERITGYDVLLDLLKWGNDAHRSAYFVGAKQSVIDALTPILATKYPNLNVKGIRNGYFDDFAPIAADIATKQPDMVFLAVGFPKQEQLIADYRHQNNGLWMGVGGSFDVLSGMTKRAPEFFIKHHIEWFYRLISEPTRFKRMLALPKYLRAVKKQRSKQGA</sequence>
<dbReference type="Proteomes" id="UP000051845">
    <property type="component" value="Unassembled WGS sequence"/>
</dbReference>
<comment type="similarity">
    <text evidence="5">Belongs to the glycosyltransferase 26 family. TagA/TarA subfamily.</text>
</comment>
<evidence type="ECO:0000256" key="5">
    <source>
        <dbReference type="HAMAP-Rule" id="MF_02070"/>
    </source>
</evidence>
<keyword evidence="2 5" id="KW-0808">Transferase</keyword>
<dbReference type="HAMAP" id="MF_02070">
    <property type="entry name" value="TagA_TarA"/>
    <property type="match status" value="1"/>
</dbReference>
<comment type="function">
    <text evidence="5">Catalyzes the conversion of GlcNAc-PP-undecaprenol into ManNAc-GlcNAc-PP-undecaprenol, the first committed lipid intermediate in the de novo synthesis of teichoic acid.</text>
</comment>
<dbReference type="STRING" id="33960.TY91_06320"/>
<dbReference type="CDD" id="cd06533">
    <property type="entry name" value="Glyco_transf_WecG_TagA"/>
    <property type="match status" value="1"/>
</dbReference>
<dbReference type="GO" id="GO:0019350">
    <property type="term" value="P:teichoic acid biosynthetic process"/>
    <property type="evidence" value="ECO:0007669"/>
    <property type="project" value="UniProtKB-UniRule"/>
</dbReference>
<evidence type="ECO:0000313" key="6">
    <source>
        <dbReference type="EMBL" id="KRM75492.1"/>
    </source>
</evidence>